<feature type="transmembrane region" description="Helical" evidence="2">
    <location>
        <begin position="85"/>
        <end position="107"/>
    </location>
</feature>
<keyword evidence="2" id="KW-0812">Transmembrane</keyword>
<evidence type="ECO:0000313" key="3">
    <source>
        <dbReference type="EMBL" id="MCP2269055.1"/>
    </source>
</evidence>
<organism evidence="3 4">
    <name type="scientific">Actinokineospora diospyrosa</name>
    <dbReference type="NCBI Taxonomy" id="103728"/>
    <lineage>
        <taxon>Bacteria</taxon>
        <taxon>Bacillati</taxon>
        <taxon>Actinomycetota</taxon>
        <taxon>Actinomycetes</taxon>
        <taxon>Pseudonocardiales</taxon>
        <taxon>Pseudonocardiaceae</taxon>
        <taxon>Actinokineospora</taxon>
    </lineage>
</organism>
<dbReference type="EMBL" id="JAMTCO010000004">
    <property type="protein sequence ID" value="MCP2269055.1"/>
    <property type="molecule type" value="Genomic_DNA"/>
</dbReference>
<sequence length="273" mass="29439">MPKFPPRPAEPVSAPAMIVSTLPEELPWSPRTSTQPPPPAITSAVTREATTVTIPVAAPSPQPGTVGPGPSWLINPPSTSRRRKWVLPAAGVLVAALLAGFVLWLTAGNDDPPPVTPPQAGGQYLFQRMGETVEPVRDSDCSEHAYGKVKQFLVANPCRQLTRALFITAIDNGRTVYTSVSIVRMPDRSTAEKLELLVRQDDTGSVNDLLREKRAVVPGLDRLSRGGFSAMTSDRDVVITEADTADRDPDLAVHRAEMKRVSVDALRLAKELG</sequence>
<comment type="caution">
    <text evidence="3">The sequence shown here is derived from an EMBL/GenBank/DDBJ whole genome shotgun (WGS) entry which is preliminary data.</text>
</comment>
<keyword evidence="4" id="KW-1185">Reference proteome</keyword>
<protein>
    <submittedName>
        <fullName evidence="3">Uncharacterized protein</fullName>
    </submittedName>
</protein>
<gene>
    <name evidence="3" type="ORF">LV75_001543</name>
</gene>
<reference evidence="3 4" key="1">
    <citation type="submission" date="2022-06" db="EMBL/GenBank/DDBJ databases">
        <title>Genomic Encyclopedia of Archaeal and Bacterial Type Strains, Phase II (KMG-II): from individual species to whole genera.</title>
        <authorList>
            <person name="Goeker M."/>
        </authorList>
    </citation>
    <scope>NUCLEOTIDE SEQUENCE [LARGE SCALE GENOMIC DNA]</scope>
    <source>
        <strain evidence="3 4">DSM 44255</strain>
    </source>
</reference>
<name>A0ABT1I8U0_9PSEU</name>
<evidence type="ECO:0000256" key="2">
    <source>
        <dbReference type="SAM" id="Phobius"/>
    </source>
</evidence>
<evidence type="ECO:0000256" key="1">
    <source>
        <dbReference type="SAM" id="MobiDB-lite"/>
    </source>
</evidence>
<keyword evidence="2" id="KW-0472">Membrane</keyword>
<dbReference type="Proteomes" id="UP001205185">
    <property type="component" value="Unassembled WGS sequence"/>
</dbReference>
<accession>A0ABT1I8U0</accession>
<proteinExistence type="predicted"/>
<keyword evidence="2" id="KW-1133">Transmembrane helix</keyword>
<evidence type="ECO:0000313" key="4">
    <source>
        <dbReference type="Proteomes" id="UP001205185"/>
    </source>
</evidence>
<feature type="region of interest" description="Disordered" evidence="1">
    <location>
        <begin position="54"/>
        <end position="75"/>
    </location>
</feature>